<feature type="compositionally biased region" description="Low complexity" evidence="1">
    <location>
        <begin position="289"/>
        <end position="301"/>
    </location>
</feature>
<evidence type="ECO:0000256" key="2">
    <source>
        <dbReference type="SAM" id="Phobius"/>
    </source>
</evidence>
<feature type="compositionally biased region" description="Pro residues" evidence="1">
    <location>
        <begin position="476"/>
        <end position="487"/>
    </location>
</feature>
<evidence type="ECO:0000313" key="4">
    <source>
        <dbReference type="Proteomes" id="UP000307440"/>
    </source>
</evidence>
<keyword evidence="2" id="KW-0812">Transmembrane</keyword>
<evidence type="ECO:0000256" key="1">
    <source>
        <dbReference type="SAM" id="MobiDB-lite"/>
    </source>
</evidence>
<accession>A0A5C3L6U5</accession>
<feature type="compositionally biased region" description="Polar residues" evidence="1">
    <location>
        <begin position="329"/>
        <end position="340"/>
    </location>
</feature>
<dbReference type="OrthoDB" id="3258237at2759"/>
<dbReference type="Gene3D" id="2.60.120.260">
    <property type="entry name" value="Galactose-binding domain-like"/>
    <property type="match status" value="2"/>
</dbReference>
<dbReference type="AlphaFoldDB" id="A0A5C3L6U5"/>
<reference evidence="3 4" key="1">
    <citation type="journal article" date="2019" name="Nat. Ecol. Evol.">
        <title>Megaphylogeny resolves global patterns of mushroom evolution.</title>
        <authorList>
            <person name="Varga T."/>
            <person name="Krizsan K."/>
            <person name="Foldi C."/>
            <person name="Dima B."/>
            <person name="Sanchez-Garcia M."/>
            <person name="Sanchez-Ramirez S."/>
            <person name="Szollosi G.J."/>
            <person name="Szarkandi J.G."/>
            <person name="Papp V."/>
            <person name="Albert L."/>
            <person name="Andreopoulos W."/>
            <person name="Angelini C."/>
            <person name="Antonin V."/>
            <person name="Barry K.W."/>
            <person name="Bougher N.L."/>
            <person name="Buchanan P."/>
            <person name="Buyck B."/>
            <person name="Bense V."/>
            <person name="Catcheside P."/>
            <person name="Chovatia M."/>
            <person name="Cooper J."/>
            <person name="Damon W."/>
            <person name="Desjardin D."/>
            <person name="Finy P."/>
            <person name="Geml J."/>
            <person name="Haridas S."/>
            <person name="Hughes K."/>
            <person name="Justo A."/>
            <person name="Karasinski D."/>
            <person name="Kautmanova I."/>
            <person name="Kiss B."/>
            <person name="Kocsube S."/>
            <person name="Kotiranta H."/>
            <person name="LaButti K.M."/>
            <person name="Lechner B.E."/>
            <person name="Liimatainen K."/>
            <person name="Lipzen A."/>
            <person name="Lukacs Z."/>
            <person name="Mihaltcheva S."/>
            <person name="Morgado L.N."/>
            <person name="Niskanen T."/>
            <person name="Noordeloos M.E."/>
            <person name="Ohm R.A."/>
            <person name="Ortiz-Santana B."/>
            <person name="Ovrebo C."/>
            <person name="Racz N."/>
            <person name="Riley R."/>
            <person name="Savchenko A."/>
            <person name="Shiryaev A."/>
            <person name="Soop K."/>
            <person name="Spirin V."/>
            <person name="Szebenyi C."/>
            <person name="Tomsovsky M."/>
            <person name="Tulloss R.E."/>
            <person name="Uehling J."/>
            <person name="Grigoriev I.V."/>
            <person name="Vagvolgyi C."/>
            <person name="Papp T."/>
            <person name="Martin F.M."/>
            <person name="Miettinen O."/>
            <person name="Hibbett D.S."/>
            <person name="Nagy L.G."/>
        </authorList>
    </citation>
    <scope>NUCLEOTIDE SEQUENCE [LARGE SCALE GENOMIC DNA]</scope>
    <source>
        <strain evidence="3 4">CBS 121175</strain>
    </source>
</reference>
<organism evidence="3 4">
    <name type="scientific">Coprinopsis marcescibilis</name>
    <name type="common">Agaric fungus</name>
    <name type="synonym">Psathyrella marcescibilis</name>
    <dbReference type="NCBI Taxonomy" id="230819"/>
    <lineage>
        <taxon>Eukaryota</taxon>
        <taxon>Fungi</taxon>
        <taxon>Dikarya</taxon>
        <taxon>Basidiomycota</taxon>
        <taxon>Agaricomycotina</taxon>
        <taxon>Agaricomycetes</taxon>
        <taxon>Agaricomycetidae</taxon>
        <taxon>Agaricales</taxon>
        <taxon>Agaricineae</taxon>
        <taxon>Psathyrellaceae</taxon>
        <taxon>Coprinopsis</taxon>
    </lineage>
</organism>
<dbReference type="STRING" id="230819.A0A5C3L6U5"/>
<feature type="transmembrane region" description="Helical" evidence="2">
    <location>
        <begin position="351"/>
        <end position="375"/>
    </location>
</feature>
<proteinExistence type="predicted"/>
<dbReference type="Proteomes" id="UP000307440">
    <property type="component" value="Unassembled WGS sequence"/>
</dbReference>
<dbReference type="EMBL" id="ML210209">
    <property type="protein sequence ID" value="TFK23948.1"/>
    <property type="molecule type" value="Genomic_DNA"/>
</dbReference>
<keyword evidence="4" id="KW-1185">Reference proteome</keyword>
<feature type="region of interest" description="Disordered" evidence="1">
    <location>
        <begin position="469"/>
        <end position="492"/>
    </location>
</feature>
<sequence length="526" mass="55073">MAAFNLTVEDCSPLVTYEPAGAWQDAPVEDPLVSRYSGQNFHSTSTSGATASITFHGTGITIFGGKRPGYGQYTLEIDGETVVAGDARGPTDSTEEVLATINGLLLGNHRAVLTHTDELPMDIDSFTIHDLLGSPGSQISVQNFDDTSPAISYNPTPEAWILNSQNLFQNNTLHFSEAPGASVSMPFAGDAVAVYGTISPDHAGMKITVDGQEITVAGGANGHVSRLHTKMLLYFRSDLGPGTHTLTMAANNPSSDAPFIDLDAIAVLSAPSLQAPETEPSTIQPVAEPGTTSPAGSPSGGLETQPNVGLGNGPQPGSGNVGTNGQPGTGLQNGATLPASSTPPPQGITKAGIVGAAVGGAVGLIVFLIVIFLLLRKRRQWKENRFPKSPDLPMQQDPKSMEGGMITGPLENSVFVFPPTKKPIFAAKPAAFPVKRTSAHSLAGSYYSSPMSGHRPDLSVASTSPLIRSVRFDSPSPSPPSSPPLRKPVPALTVTSPDERTFAALPQERLLLSPPRRPHLGFVERF</sequence>
<keyword evidence="2" id="KW-1133">Transmembrane helix</keyword>
<feature type="compositionally biased region" description="Gly residues" evidence="1">
    <location>
        <begin position="310"/>
        <end position="328"/>
    </location>
</feature>
<gene>
    <name evidence="3" type="ORF">FA15DRAFT_670034</name>
</gene>
<evidence type="ECO:0000313" key="3">
    <source>
        <dbReference type="EMBL" id="TFK23948.1"/>
    </source>
</evidence>
<feature type="region of interest" description="Disordered" evidence="1">
    <location>
        <begin position="274"/>
        <end position="343"/>
    </location>
</feature>
<name>A0A5C3L6U5_COPMA</name>
<protein>
    <submittedName>
        <fullName evidence="3">Uncharacterized protein</fullName>
    </submittedName>
</protein>
<keyword evidence="2" id="KW-0472">Membrane</keyword>